<organism evidence="1 2">
    <name type="scientific">Aegilops tauschii subsp. strangulata</name>
    <name type="common">Goatgrass</name>
    <dbReference type="NCBI Taxonomy" id="200361"/>
    <lineage>
        <taxon>Eukaryota</taxon>
        <taxon>Viridiplantae</taxon>
        <taxon>Streptophyta</taxon>
        <taxon>Embryophyta</taxon>
        <taxon>Tracheophyta</taxon>
        <taxon>Spermatophyta</taxon>
        <taxon>Magnoliopsida</taxon>
        <taxon>Liliopsida</taxon>
        <taxon>Poales</taxon>
        <taxon>Poaceae</taxon>
        <taxon>BOP clade</taxon>
        <taxon>Pooideae</taxon>
        <taxon>Triticodae</taxon>
        <taxon>Triticeae</taxon>
        <taxon>Triticinae</taxon>
        <taxon>Aegilops</taxon>
    </lineage>
</organism>
<reference evidence="2" key="2">
    <citation type="journal article" date="2017" name="Nat. Plants">
        <title>The Aegilops tauschii genome reveals multiple impacts of transposons.</title>
        <authorList>
            <person name="Zhao G."/>
            <person name="Zou C."/>
            <person name="Li K."/>
            <person name="Wang K."/>
            <person name="Li T."/>
            <person name="Gao L."/>
            <person name="Zhang X."/>
            <person name="Wang H."/>
            <person name="Yang Z."/>
            <person name="Liu X."/>
            <person name="Jiang W."/>
            <person name="Mao L."/>
            <person name="Kong X."/>
            <person name="Jiao Y."/>
            <person name="Jia J."/>
        </authorList>
    </citation>
    <scope>NUCLEOTIDE SEQUENCE [LARGE SCALE GENOMIC DNA]</scope>
    <source>
        <strain evidence="2">cv. AL8/78</strain>
    </source>
</reference>
<reference evidence="1" key="5">
    <citation type="journal article" date="2021" name="G3 (Bethesda)">
        <title>Aegilops tauschii genome assembly Aet v5.0 features greater sequence contiguity and improved annotation.</title>
        <authorList>
            <person name="Wang L."/>
            <person name="Zhu T."/>
            <person name="Rodriguez J.C."/>
            <person name="Deal K.R."/>
            <person name="Dubcovsky J."/>
            <person name="McGuire P.E."/>
            <person name="Lux T."/>
            <person name="Spannagl M."/>
            <person name="Mayer K.F.X."/>
            <person name="Baldrich P."/>
            <person name="Meyers B.C."/>
            <person name="Huo N."/>
            <person name="Gu Y.Q."/>
            <person name="Zhou H."/>
            <person name="Devos K.M."/>
            <person name="Bennetzen J.L."/>
            <person name="Unver T."/>
            <person name="Budak H."/>
            <person name="Gulick P.J."/>
            <person name="Galiba G."/>
            <person name="Kalapos B."/>
            <person name="Nelson D.R."/>
            <person name="Li P."/>
            <person name="You F.M."/>
            <person name="Luo M.C."/>
            <person name="Dvorak J."/>
        </authorList>
    </citation>
    <scope>NUCLEOTIDE SEQUENCE [LARGE SCALE GENOMIC DNA]</scope>
    <source>
        <strain evidence="1">cv. AL8/78</strain>
    </source>
</reference>
<dbReference type="Proteomes" id="UP000015105">
    <property type="component" value="Chromosome 4D"/>
</dbReference>
<sequence>MGTMHVLMLPLVCLNNHETGDLILPKSTFAHKQNAKLATDWKPPGNNCNYCKVLSI</sequence>
<keyword evidence="2" id="KW-1185">Reference proteome</keyword>
<protein>
    <submittedName>
        <fullName evidence="1">Uncharacterized protein</fullName>
    </submittedName>
</protein>
<reference evidence="2" key="1">
    <citation type="journal article" date="2014" name="Science">
        <title>Ancient hybridizations among the ancestral genomes of bread wheat.</title>
        <authorList>
            <consortium name="International Wheat Genome Sequencing Consortium,"/>
            <person name="Marcussen T."/>
            <person name="Sandve S.R."/>
            <person name="Heier L."/>
            <person name="Spannagl M."/>
            <person name="Pfeifer M."/>
            <person name="Jakobsen K.S."/>
            <person name="Wulff B.B."/>
            <person name="Steuernagel B."/>
            <person name="Mayer K.F."/>
            <person name="Olsen O.A."/>
        </authorList>
    </citation>
    <scope>NUCLEOTIDE SEQUENCE [LARGE SCALE GENOMIC DNA]</scope>
    <source>
        <strain evidence="2">cv. AL8/78</strain>
    </source>
</reference>
<dbReference type="AlphaFoldDB" id="A0A453IXG2"/>
<name>A0A453IXG2_AEGTS</name>
<dbReference type="EnsemblPlants" id="AET4Gv20714600.2">
    <property type="protein sequence ID" value="AET4Gv20714600.2"/>
    <property type="gene ID" value="AET4Gv20714600"/>
</dbReference>
<dbReference type="Gramene" id="AET4Gv20714600.2">
    <property type="protein sequence ID" value="AET4Gv20714600.2"/>
    <property type="gene ID" value="AET4Gv20714600"/>
</dbReference>
<reference evidence="1" key="4">
    <citation type="submission" date="2019-03" db="UniProtKB">
        <authorList>
            <consortium name="EnsemblPlants"/>
        </authorList>
    </citation>
    <scope>IDENTIFICATION</scope>
</reference>
<reference evidence="1" key="3">
    <citation type="journal article" date="2017" name="Nature">
        <title>Genome sequence of the progenitor of the wheat D genome Aegilops tauschii.</title>
        <authorList>
            <person name="Luo M.C."/>
            <person name="Gu Y.Q."/>
            <person name="Puiu D."/>
            <person name="Wang H."/>
            <person name="Twardziok S.O."/>
            <person name="Deal K.R."/>
            <person name="Huo N."/>
            <person name="Zhu T."/>
            <person name="Wang L."/>
            <person name="Wang Y."/>
            <person name="McGuire P.E."/>
            <person name="Liu S."/>
            <person name="Long H."/>
            <person name="Ramasamy R.K."/>
            <person name="Rodriguez J.C."/>
            <person name="Van S.L."/>
            <person name="Yuan L."/>
            <person name="Wang Z."/>
            <person name="Xia Z."/>
            <person name="Xiao L."/>
            <person name="Anderson O.D."/>
            <person name="Ouyang S."/>
            <person name="Liang Y."/>
            <person name="Zimin A.V."/>
            <person name="Pertea G."/>
            <person name="Qi P."/>
            <person name="Bennetzen J.L."/>
            <person name="Dai X."/>
            <person name="Dawson M.W."/>
            <person name="Muller H.G."/>
            <person name="Kugler K."/>
            <person name="Rivarola-Duarte L."/>
            <person name="Spannagl M."/>
            <person name="Mayer K.F.X."/>
            <person name="Lu F.H."/>
            <person name="Bevan M.W."/>
            <person name="Leroy P."/>
            <person name="Li P."/>
            <person name="You F.M."/>
            <person name="Sun Q."/>
            <person name="Liu Z."/>
            <person name="Lyons E."/>
            <person name="Wicker T."/>
            <person name="Salzberg S.L."/>
            <person name="Devos K.M."/>
            <person name="Dvorak J."/>
        </authorList>
    </citation>
    <scope>NUCLEOTIDE SEQUENCE [LARGE SCALE GENOMIC DNA]</scope>
    <source>
        <strain evidence="1">cv. AL8/78</strain>
    </source>
</reference>
<evidence type="ECO:0000313" key="1">
    <source>
        <dbReference type="EnsemblPlants" id="AET4Gv20714600.2"/>
    </source>
</evidence>
<proteinExistence type="predicted"/>
<accession>A0A453IXG2</accession>
<evidence type="ECO:0000313" key="2">
    <source>
        <dbReference type="Proteomes" id="UP000015105"/>
    </source>
</evidence>